<comment type="subcellular location">
    <subcellularLocation>
        <location evidence="5">Cytoplasm</location>
    </subcellularLocation>
</comment>
<dbReference type="NCBIfam" id="TIGR03139">
    <property type="entry name" value="QueF-II"/>
    <property type="match status" value="1"/>
</dbReference>
<dbReference type="SUPFAM" id="SSF55620">
    <property type="entry name" value="Tetrahydrobiopterin biosynthesis enzymes-like"/>
    <property type="match status" value="1"/>
</dbReference>
<dbReference type="KEGG" id="mcad:Pan265_16980"/>
<feature type="active site" description="Proton donor" evidence="5">
    <location>
        <position position="39"/>
    </location>
</feature>
<dbReference type="InterPro" id="IPR043133">
    <property type="entry name" value="GTP-CH-I_C/QueF"/>
</dbReference>
<keyword evidence="2 5" id="KW-0671">Queuosine biosynthesis</keyword>
<evidence type="ECO:0000256" key="3">
    <source>
        <dbReference type="ARBA" id="ARBA00022857"/>
    </source>
</evidence>
<comment type="pathway">
    <text evidence="5">tRNA modification; tRNA-queuosine biosynthesis.</text>
</comment>
<keyword evidence="7" id="KW-1185">Reference proteome</keyword>
<dbReference type="EC" id="1.7.1.13" evidence="5"/>
<feature type="binding site" evidence="5">
    <location>
        <begin position="73"/>
        <end position="74"/>
    </location>
    <ligand>
        <name>substrate</name>
    </ligand>
</feature>
<dbReference type="GO" id="GO:0005737">
    <property type="term" value="C:cytoplasm"/>
    <property type="evidence" value="ECO:0007669"/>
    <property type="project" value="UniProtKB-SubCell"/>
</dbReference>
<dbReference type="GO" id="GO:0033739">
    <property type="term" value="F:preQ1 synthase activity"/>
    <property type="evidence" value="ECO:0007669"/>
    <property type="project" value="UniProtKB-UniRule"/>
</dbReference>
<dbReference type="InterPro" id="IPR016856">
    <property type="entry name" value="QueF_type1"/>
</dbReference>
<dbReference type="Gene3D" id="3.30.1130.10">
    <property type="match status" value="1"/>
</dbReference>
<comment type="catalytic activity">
    <reaction evidence="5">
        <text>7-aminomethyl-7-carbaguanine + 2 NADP(+) = 7-cyano-7-carbaguanine + 2 NADPH + 3 H(+)</text>
        <dbReference type="Rhea" id="RHEA:13409"/>
        <dbReference type="ChEBI" id="CHEBI:15378"/>
        <dbReference type="ChEBI" id="CHEBI:45075"/>
        <dbReference type="ChEBI" id="CHEBI:57783"/>
        <dbReference type="ChEBI" id="CHEBI:58349"/>
        <dbReference type="ChEBI" id="CHEBI:58703"/>
        <dbReference type="EC" id="1.7.1.13"/>
    </reaction>
</comment>
<name>A0A518BY11_9BACT</name>
<dbReference type="Proteomes" id="UP000320386">
    <property type="component" value="Chromosome"/>
</dbReference>
<comment type="similarity">
    <text evidence="5">Belongs to the GTP cyclohydrolase I family. QueF type 1 subfamily.</text>
</comment>
<dbReference type="HAMAP" id="MF_00818">
    <property type="entry name" value="QueF_type1"/>
    <property type="match status" value="1"/>
</dbReference>
<evidence type="ECO:0000256" key="1">
    <source>
        <dbReference type="ARBA" id="ARBA00022490"/>
    </source>
</evidence>
<dbReference type="UniPathway" id="UPA00392"/>
<protein>
    <recommendedName>
        <fullName evidence="5">NADPH-dependent 7-cyano-7-deazaguanine reductase</fullName>
        <ecNumber evidence="5">1.7.1.13</ecNumber>
    </recommendedName>
    <alternativeName>
        <fullName evidence="5">7-cyano-7-carbaguanine reductase</fullName>
    </alternativeName>
    <alternativeName>
        <fullName evidence="5">NADPH-dependent nitrile oxidoreductase</fullName>
    </alternativeName>
    <alternativeName>
        <fullName evidence="5">PreQ(0) reductase</fullName>
    </alternativeName>
</protein>
<keyword evidence="4 5" id="KW-0560">Oxidoreductase</keyword>
<dbReference type="InterPro" id="IPR050084">
    <property type="entry name" value="NADPH_dep_7-cyano-7-deazaG_red"/>
</dbReference>
<accession>A0A518BY11</accession>
<organism evidence="6 7">
    <name type="scientific">Mucisphaera calidilacus</name>
    <dbReference type="NCBI Taxonomy" id="2527982"/>
    <lineage>
        <taxon>Bacteria</taxon>
        <taxon>Pseudomonadati</taxon>
        <taxon>Planctomycetota</taxon>
        <taxon>Phycisphaerae</taxon>
        <taxon>Phycisphaerales</taxon>
        <taxon>Phycisphaeraceae</taxon>
        <taxon>Mucisphaera</taxon>
    </lineage>
</organism>
<evidence type="ECO:0000313" key="6">
    <source>
        <dbReference type="EMBL" id="QDU71844.1"/>
    </source>
</evidence>
<dbReference type="AlphaFoldDB" id="A0A518BY11"/>
<dbReference type="OrthoDB" id="9795077at2"/>
<reference evidence="6 7" key="1">
    <citation type="submission" date="2019-02" db="EMBL/GenBank/DDBJ databases">
        <title>Deep-cultivation of Planctomycetes and their phenomic and genomic characterization uncovers novel biology.</title>
        <authorList>
            <person name="Wiegand S."/>
            <person name="Jogler M."/>
            <person name="Boedeker C."/>
            <person name="Pinto D."/>
            <person name="Vollmers J."/>
            <person name="Rivas-Marin E."/>
            <person name="Kohn T."/>
            <person name="Peeters S.H."/>
            <person name="Heuer A."/>
            <person name="Rast P."/>
            <person name="Oberbeckmann S."/>
            <person name="Bunk B."/>
            <person name="Jeske O."/>
            <person name="Meyerdierks A."/>
            <person name="Storesund J.E."/>
            <person name="Kallscheuer N."/>
            <person name="Luecker S."/>
            <person name="Lage O.M."/>
            <person name="Pohl T."/>
            <person name="Merkel B.J."/>
            <person name="Hornburger P."/>
            <person name="Mueller R.-W."/>
            <person name="Bruemmer F."/>
            <person name="Labrenz M."/>
            <person name="Spormann A.M."/>
            <person name="Op den Camp H."/>
            <person name="Overmann J."/>
            <person name="Amann R."/>
            <person name="Jetten M.S.M."/>
            <person name="Mascher T."/>
            <person name="Medema M.H."/>
            <person name="Devos D.P."/>
            <person name="Kaster A.-K."/>
            <person name="Ovreas L."/>
            <person name="Rohde M."/>
            <person name="Galperin M.Y."/>
            <person name="Jogler C."/>
        </authorList>
    </citation>
    <scope>NUCLEOTIDE SEQUENCE [LARGE SCALE GENOMIC DNA]</scope>
    <source>
        <strain evidence="6 7">Pan265</strain>
    </source>
</reference>
<proteinExistence type="inferred from homology"/>
<keyword evidence="3 5" id="KW-0521">NADP</keyword>
<dbReference type="GO" id="GO:0008616">
    <property type="term" value="P:tRNA queuosine(34) biosynthetic process"/>
    <property type="evidence" value="ECO:0007669"/>
    <property type="project" value="UniProtKB-UniRule"/>
</dbReference>
<evidence type="ECO:0000256" key="5">
    <source>
        <dbReference type="HAMAP-Rule" id="MF_00818"/>
    </source>
</evidence>
<feature type="active site" description="Thioimide intermediate" evidence="5">
    <location>
        <position position="32"/>
    </location>
</feature>
<sequence>MADTKLIECFPNPTPDRDYVIEHVAEEFTSLCPKTGHPDFGVVELRYVPDQTCIELKSLKLYLQNYRTEGIFYEAVTNQIADDLRKAMSPRWIVVRTDWRGRGGIRSTITVEFGSRPGVDDWFDEDDDRPLERPGDDWR</sequence>
<dbReference type="RefSeq" id="WP_145446042.1">
    <property type="nucleotide sequence ID" value="NZ_CP036280.1"/>
</dbReference>
<keyword evidence="1 5" id="KW-0963">Cytoplasm</keyword>
<dbReference type="PANTHER" id="PTHR34354:SF1">
    <property type="entry name" value="NADPH-DEPENDENT 7-CYANO-7-DEAZAGUANINE REDUCTASE"/>
    <property type="match status" value="1"/>
</dbReference>
<dbReference type="EMBL" id="CP036280">
    <property type="protein sequence ID" value="QDU71844.1"/>
    <property type="molecule type" value="Genomic_DNA"/>
</dbReference>
<dbReference type="InterPro" id="IPR029500">
    <property type="entry name" value="QueF"/>
</dbReference>
<evidence type="ECO:0000256" key="2">
    <source>
        <dbReference type="ARBA" id="ARBA00022785"/>
    </source>
</evidence>
<gene>
    <name evidence="5 6" type="primary">queF</name>
    <name evidence="6" type="ORF">Pan265_16980</name>
</gene>
<evidence type="ECO:0000256" key="4">
    <source>
        <dbReference type="ARBA" id="ARBA00023002"/>
    </source>
</evidence>
<dbReference type="PANTHER" id="PTHR34354">
    <property type="entry name" value="NADPH-DEPENDENT 7-CYANO-7-DEAZAGUANINE REDUCTASE"/>
    <property type="match status" value="1"/>
</dbReference>
<comment type="function">
    <text evidence="5">Catalyzes the NADPH-dependent reduction of 7-cyano-7-deazaguanine (preQ0) to 7-aminomethyl-7-deazaguanine (preQ1).</text>
</comment>
<dbReference type="Pfam" id="PF14489">
    <property type="entry name" value="QueF"/>
    <property type="match status" value="1"/>
</dbReference>
<evidence type="ECO:0000313" key="7">
    <source>
        <dbReference type="Proteomes" id="UP000320386"/>
    </source>
</evidence>
<feature type="binding site" evidence="5">
    <location>
        <begin position="54"/>
        <end position="56"/>
    </location>
    <ligand>
        <name>substrate</name>
    </ligand>
</feature>